<evidence type="ECO:0000313" key="3">
    <source>
        <dbReference type="Proteomes" id="UP001378242"/>
    </source>
</evidence>
<dbReference type="EMBL" id="JBAKAP010000010">
    <property type="protein sequence ID" value="MEL0617216.1"/>
    <property type="molecule type" value="Genomic_DNA"/>
</dbReference>
<dbReference type="InterPro" id="IPR008136">
    <property type="entry name" value="CinA_C"/>
</dbReference>
<name>A0ABU9GGH2_COBMA</name>
<accession>A0ABU9GGH2</accession>
<dbReference type="InterPro" id="IPR036653">
    <property type="entry name" value="CinA-like_C"/>
</dbReference>
<protein>
    <submittedName>
        <fullName evidence="2">CinA family protein</fullName>
    </submittedName>
</protein>
<reference evidence="2 3" key="1">
    <citation type="submission" date="2024-02" db="EMBL/GenBank/DDBJ databases">
        <title>Bacteria isolated from the canopy kelp, Nereocystis luetkeana.</title>
        <authorList>
            <person name="Pfister C.A."/>
            <person name="Younker I.T."/>
            <person name="Light S.H."/>
        </authorList>
    </citation>
    <scope>NUCLEOTIDE SEQUENCE [LARGE SCALE GENOMIC DNA]</scope>
    <source>
        <strain evidence="2 3">TI.5.07</strain>
    </source>
</reference>
<evidence type="ECO:0000259" key="1">
    <source>
        <dbReference type="Pfam" id="PF02464"/>
    </source>
</evidence>
<proteinExistence type="predicted"/>
<dbReference type="Pfam" id="PF02464">
    <property type="entry name" value="CinA"/>
    <property type="match status" value="1"/>
</dbReference>
<dbReference type="SUPFAM" id="SSF142433">
    <property type="entry name" value="CinA-like"/>
    <property type="match status" value="1"/>
</dbReference>
<comment type="caution">
    <text evidence="2">The sequence shown here is derived from an EMBL/GenBank/DDBJ whole genome shotgun (WGS) entry which is preliminary data.</text>
</comment>
<dbReference type="RefSeq" id="WP_084207843.1">
    <property type="nucleotide sequence ID" value="NZ_CP017114.1"/>
</dbReference>
<dbReference type="NCBIfam" id="TIGR00199">
    <property type="entry name" value="PncC_domain"/>
    <property type="match status" value="1"/>
</dbReference>
<dbReference type="Gene3D" id="3.90.950.20">
    <property type="entry name" value="CinA-like"/>
    <property type="match status" value="1"/>
</dbReference>
<feature type="domain" description="CinA C-terminal" evidence="1">
    <location>
        <begin position="16"/>
        <end position="167"/>
    </location>
</feature>
<evidence type="ECO:0000313" key="2">
    <source>
        <dbReference type="EMBL" id="MEL0617216.1"/>
    </source>
</evidence>
<keyword evidence="3" id="KW-1185">Reference proteome</keyword>
<dbReference type="Proteomes" id="UP001378242">
    <property type="component" value="Unassembled WGS sequence"/>
</dbReference>
<gene>
    <name evidence="2" type="ORF">V6243_10250</name>
</gene>
<organism evidence="2 3">
    <name type="scientific">Cobetia marina</name>
    <name type="common">Deleya marina</name>
    <dbReference type="NCBI Taxonomy" id="28258"/>
    <lineage>
        <taxon>Bacteria</taxon>
        <taxon>Pseudomonadati</taxon>
        <taxon>Pseudomonadota</taxon>
        <taxon>Gammaproteobacteria</taxon>
        <taxon>Oceanospirillales</taxon>
        <taxon>Halomonadaceae</taxon>
        <taxon>Cobetia</taxon>
    </lineage>
</organism>
<dbReference type="GeneID" id="43176568"/>
<sequence>MARLTDTTSEAPDANALAEQLQALALARGVQITAAESCTGGGVSAAITAISGSSGYFEAGYVTYSNAAKRRLLGVSEASLADFGAVSEAVVREMVKGACRDSGAELGVAISGVAGPGGGSEEKPVGTVWLAWGSEARQQARCFHFPGDRQAVRDAAVRVALQGLIECVEAWQG</sequence>